<dbReference type="Pfam" id="PF05929">
    <property type="entry name" value="Phage_GPO"/>
    <property type="match status" value="1"/>
</dbReference>
<name>A0A450WI36_9GAMM</name>
<feature type="region of interest" description="Disordered" evidence="1">
    <location>
        <begin position="286"/>
        <end position="311"/>
    </location>
</feature>
<reference evidence="2" key="1">
    <citation type="submission" date="2019-02" db="EMBL/GenBank/DDBJ databases">
        <authorList>
            <person name="Gruber-Vodicka R. H."/>
            <person name="Seah K. B. B."/>
        </authorList>
    </citation>
    <scope>NUCLEOTIDE SEQUENCE</scope>
    <source>
        <strain evidence="2">BECK_BY7</strain>
    </source>
</reference>
<protein>
    <submittedName>
        <fullName evidence="2">Phage capsid scaffolding protein (GPO) serine peptidase</fullName>
    </submittedName>
</protein>
<gene>
    <name evidence="2" type="ORF">BECKLFY1418C_GA0070996_102525</name>
</gene>
<evidence type="ECO:0000313" key="2">
    <source>
        <dbReference type="EMBL" id="VFK16691.1"/>
    </source>
</evidence>
<dbReference type="EMBL" id="CAADFN010000025">
    <property type="protein sequence ID" value="VFK16691.1"/>
    <property type="molecule type" value="Genomic_DNA"/>
</dbReference>
<feature type="region of interest" description="Disordered" evidence="1">
    <location>
        <begin position="339"/>
        <end position="363"/>
    </location>
</feature>
<organism evidence="2">
    <name type="scientific">Candidatus Kentrum sp. LFY</name>
    <dbReference type="NCBI Taxonomy" id="2126342"/>
    <lineage>
        <taxon>Bacteria</taxon>
        <taxon>Pseudomonadati</taxon>
        <taxon>Pseudomonadota</taxon>
        <taxon>Gammaproteobacteria</taxon>
        <taxon>Candidatus Kentrum</taxon>
    </lineage>
</organism>
<feature type="region of interest" description="Disordered" evidence="1">
    <location>
        <begin position="232"/>
        <end position="258"/>
    </location>
</feature>
<dbReference type="InterPro" id="IPR009228">
    <property type="entry name" value="Capsid_scaffold_GpO"/>
</dbReference>
<proteinExistence type="predicted"/>
<sequence>MWMCALSLTCFSILSGFHVLSNKIGRDRKSPCCQVRFRARNVWKHLEIEGERMAFKTGWVRIATSGKTVDGRVIAPNHLTEMAEQYDPEEYEAAIWYEHKDYYGNFGRVLDLDARPDNKGRVQLYAVLEPSSNLIYVNRSGQKLHSSIEYLPDFANTGKAYLVGLAVTDRPASIGTSRLQFSVGKIRGEATLCTDCIEIDSCAFDSDPSSNQQINLIRKMLSSIGLEGLLSGHSLPKPDPSKSPLTFDPTTHDMNPMGKKPIITIESLSEQMTRFIEENNSRLDKLEKRIHDSDDPGAEPKEEPEKFNDTDVNVQLKSLGEKVDASSKSIERLASALAKNLKEMPGTDGGPHDGGGDDEAEVF</sequence>
<accession>A0A450WI36</accession>
<dbReference type="AlphaFoldDB" id="A0A450WI36"/>
<evidence type="ECO:0000256" key="1">
    <source>
        <dbReference type="SAM" id="MobiDB-lite"/>
    </source>
</evidence>
<feature type="compositionally biased region" description="Basic and acidic residues" evidence="1">
    <location>
        <begin position="286"/>
        <end position="309"/>
    </location>
</feature>